<proteinExistence type="predicted"/>
<accession>F1Z0Y8</accession>
<dbReference type="RefSeq" id="WP_003105658.1">
    <property type="nucleotide sequence ID" value="NZ_AEUT02000001.1"/>
</dbReference>
<protein>
    <submittedName>
        <fullName evidence="1">Conserved domain protein</fullName>
    </submittedName>
</protein>
<organism evidence="1 2">
    <name type="scientific">Streptococcus parauberis NCFD 2020</name>
    <dbReference type="NCBI Taxonomy" id="873447"/>
    <lineage>
        <taxon>Bacteria</taxon>
        <taxon>Bacillati</taxon>
        <taxon>Bacillota</taxon>
        <taxon>Bacilli</taxon>
        <taxon>Lactobacillales</taxon>
        <taxon>Streptococcaceae</taxon>
        <taxon>Streptococcus</taxon>
    </lineage>
</organism>
<gene>
    <name evidence="1" type="ORF">SPB_0719</name>
</gene>
<name>F1Z0Y8_9STRE</name>
<dbReference type="HOGENOM" id="CLU_2604601_0_0_9"/>
<dbReference type="EMBL" id="AEUT02000001">
    <property type="protein sequence ID" value="EGE54868.1"/>
    <property type="molecule type" value="Genomic_DNA"/>
</dbReference>
<reference evidence="1 2" key="1">
    <citation type="submission" date="2011-02" db="EMBL/GenBank/DDBJ databases">
        <authorList>
            <person name="Stanhope M.J."/>
            <person name="Durkin A.S."/>
            <person name="Hostetler J."/>
            <person name="Kim M."/>
            <person name="Radune D."/>
            <person name="Singh I."/>
            <person name="Town C.D."/>
        </authorList>
    </citation>
    <scope>NUCLEOTIDE SEQUENCE [LARGE SCALE GENOMIC DNA]</scope>
    <source>
        <strain evidence="1 2">NCFD 2020</strain>
    </source>
</reference>
<evidence type="ECO:0000313" key="2">
    <source>
        <dbReference type="Proteomes" id="UP000003732"/>
    </source>
</evidence>
<comment type="caution">
    <text evidence="1">The sequence shown here is derived from an EMBL/GenBank/DDBJ whole genome shotgun (WGS) entry which is preliminary data.</text>
</comment>
<evidence type="ECO:0000313" key="1">
    <source>
        <dbReference type="EMBL" id="EGE54868.1"/>
    </source>
</evidence>
<dbReference type="Proteomes" id="UP000003732">
    <property type="component" value="Unassembled WGS sequence"/>
</dbReference>
<dbReference type="GeneID" id="61420393"/>
<sequence length="79" mass="9189">MKVLKFNIYCNTAKEAIAEINALMFEYKEKILEFNVNIMLDEQKEPIDLTIDSDELAKALRTNLPKDKVMTINELLPTR</sequence>
<dbReference type="AlphaFoldDB" id="F1Z0Y8"/>